<proteinExistence type="predicted"/>
<reference evidence="1 2" key="1">
    <citation type="journal article" date="2019" name="Genome Biol. Evol.">
        <title>Insights into the evolution of the New World diploid cottons (Gossypium, subgenus Houzingenia) based on genome sequencing.</title>
        <authorList>
            <person name="Grover C.E."/>
            <person name="Arick M.A. 2nd"/>
            <person name="Thrash A."/>
            <person name="Conover J.L."/>
            <person name="Sanders W.S."/>
            <person name="Peterson D.G."/>
            <person name="Frelichowski J.E."/>
            <person name="Scheffler J.A."/>
            <person name="Scheffler B.E."/>
            <person name="Wendel J.F."/>
        </authorList>
    </citation>
    <scope>NUCLEOTIDE SEQUENCE [LARGE SCALE GENOMIC DNA]</scope>
    <source>
        <strain evidence="1">1</strain>
        <tissue evidence="1">Leaf</tissue>
    </source>
</reference>
<protein>
    <submittedName>
        <fullName evidence="1">Uncharacterized protein</fullName>
    </submittedName>
</protein>
<accession>A0A7J9NEU3</accession>
<sequence length="28" mass="3535">MRLSLIYLIDLVRGLRPFWQYWLKLLDL</sequence>
<evidence type="ECO:0000313" key="2">
    <source>
        <dbReference type="Proteomes" id="UP000593576"/>
    </source>
</evidence>
<evidence type="ECO:0000313" key="1">
    <source>
        <dbReference type="EMBL" id="MBA0881822.1"/>
    </source>
</evidence>
<dbReference type="Proteomes" id="UP000593576">
    <property type="component" value="Unassembled WGS sequence"/>
</dbReference>
<dbReference type="EMBL" id="JABFAF010279944">
    <property type="protein sequence ID" value="MBA0881822.1"/>
    <property type="molecule type" value="Genomic_DNA"/>
</dbReference>
<organism evidence="1 2">
    <name type="scientific">Gossypium schwendimanii</name>
    <name type="common">Cotton</name>
    <dbReference type="NCBI Taxonomy" id="34291"/>
    <lineage>
        <taxon>Eukaryota</taxon>
        <taxon>Viridiplantae</taxon>
        <taxon>Streptophyta</taxon>
        <taxon>Embryophyta</taxon>
        <taxon>Tracheophyta</taxon>
        <taxon>Spermatophyta</taxon>
        <taxon>Magnoliopsida</taxon>
        <taxon>eudicotyledons</taxon>
        <taxon>Gunneridae</taxon>
        <taxon>Pentapetalae</taxon>
        <taxon>rosids</taxon>
        <taxon>malvids</taxon>
        <taxon>Malvales</taxon>
        <taxon>Malvaceae</taxon>
        <taxon>Malvoideae</taxon>
        <taxon>Gossypium</taxon>
    </lineage>
</organism>
<gene>
    <name evidence="1" type="ORF">Goshw_025684</name>
</gene>
<comment type="caution">
    <text evidence="1">The sequence shown here is derived from an EMBL/GenBank/DDBJ whole genome shotgun (WGS) entry which is preliminary data.</text>
</comment>
<dbReference type="OrthoDB" id="1430424at2759"/>
<dbReference type="AlphaFoldDB" id="A0A7J9NEU3"/>
<keyword evidence="2" id="KW-1185">Reference proteome</keyword>
<name>A0A7J9NEU3_GOSSC</name>